<dbReference type="Proteomes" id="UP000501991">
    <property type="component" value="Chromosome"/>
</dbReference>
<accession>A0A6C1AYH8</accession>
<dbReference type="EMBL" id="CP048836">
    <property type="protein sequence ID" value="QID16421.1"/>
    <property type="molecule type" value="Genomic_DNA"/>
</dbReference>
<dbReference type="RefSeq" id="WP_173763590.1">
    <property type="nucleotide sequence ID" value="NZ_CP048836.1"/>
</dbReference>
<dbReference type="KEGG" id="azq:G3580_01525"/>
<gene>
    <name evidence="1" type="ORF">G3580_01525</name>
</gene>
<evidence type="ECO:0000313" key="2">
    <source>
        <dbReference type="Proteomes" id="UP000501991"/>
    </source>
</evidence>
<keyword evidence="2" id="KW-1185">Reference proteome</keyword>
<dbReference type="InterPro" id="IPR010352">
    <property type="entry name" value="DUF945"/>
</dbReference>
<reference evidence="1 2" key="1">
    <citation type="submission" date="2020-02" db="EMBL/GenBank/DDBJ databases">
        <title>Nitrogenibacter mangrovi gen. nov., sp. nov. isolated from mangrove sediment, a denitrifying betaproteobacterium.</title>
        <authorList>
            <person name="Liao H."/>
            <person name="Tian Y."/>
        </authorList>
    </citation>
    <scope>NUCLEOTIDE SEQUENCE [LARGE SCALE GENOMIC DNA]</scope>
    <source>
        <strain evidence="1 2">M9-3-2</strain>
    </source>
</reference>
<evidence type="ECO:0000313" key="1">
    <source>
        <dbReference type="EMBL" id="QID16421.1"/>
    </source>
</evidence>
<dbReference type="AlphaFoldDB" id="A0A6C1AYH8"/>
<proteinExistence type="predicted"/>
<sequence length="482" mass="52575">MKKSWIAVIALPVIAYPAASWYLGKQVQSTLDTQYAQLESLPYLKVVERQYERGVFSAHETVTLEVLGDMMRAMHKTAADAGDAPTNPAQPLRLSFRSEIRHGPWADGLAAAVIDSELVLPEAARAEAAKVFGDQPPLHAHTVIRLDGGGVSDVSSPAFAAPLPVAEDGHTGQIAWEGFTASVDFDAGMTRYTMQGGAPKLEVEDGKGVHLVMTGLHMRGEQRRLLEDEPLLYAGTQRFTLERMAVSGPELEGEPVELKQLEYTVDMPAQGDYLDLQAKMSAQVFQVGARNFGPAHYDFSMNHLHVRTVAKLYRALMDMYGDPALLTGQGNPQVAMAALAEPAMALLAHDPELRLDRLSFNTPQGEAHIQARAQLPGIAPEEVGNPMILLGKLDASGALTLPEAMMREMMVERTRKQIAAMDPQAELSDDQVAMIDARLEAQLQQAASEGYVTRDKGLIKSEFAFRNGQLTVNGKPFKPRGR</sequence>
<protein>
    <submittedName>
        <fullName evidence="1">YdgA family protein</fullName>
    </submittedName>
</protein>
<name>A0A6C1AYH8_9RHOO</name>
<organism evidence="1 2">
    <name type="scientific">Nitrogeniibacter mangrovi</name>
    <dbReference type="NCBI Taxonomy" id="2016596"/>
    <lineage>
        <taxon>Bacteria</taxon>
        <taxon>Pseudomonadati</taxon>
        <taxon>Pseudomonadota</taxon>
        <taxon>Betaproteobacteria</taxon>
        <taxon>Rhodocyclales</taxon>
        <taxon>Zoogloeaceae</taxon>
        <taxon>Nitrogeniibacter</taxon>
    </lineage>
</organism>
<dbReference type="Pfam" id="PF06097">
    <property type="entry name" value="DUF945"/>
    <property type="match status" value="1"/>
</dbReference>